<sequence length="161" mass="17767">MSASPAPSSERLIGVELDHTIGSAAPDIEHERAVAITDLIDENSFRPAGAPGGPYRLRLSTDGGRLVFDIRAADDQPVVTHILSLAPLRRVMRDYFLICDSYYEAIRSATPSQIEAIDMGRRGIHNDGSDLLRERLAGKIEVDKETARRLFTLIGVLQRRS</sequence>
<evidence type="ECO:0000256" key="1">
    <source>
        <dbReference type="HAMAP-Rule" id="MF_00678"/>
    </source>
</evidence>
<dbReference type="AlphaFoldDB" id="A0A916ZGR4"/>
<gene>
    <name evidence="2" type="ORF">GCM10011390_14520</name>
</gene>
<organism evidence="2 3">
    <name type="scientific">Aureimonas endophytica</name>
    <dbReference type="NCBI Taxonomy" id="2027858"/>
    <lineage>
        <taxon>Bacteria</taxon>
        <taxon>Pseudomonadati</taxon>
        <taxon>Pseudomonadota</taxon>
        <taxon>Alphaproteobacteria</taxon>
        <taxon>Hyphomicrobiales</taxon>
        <taxon>Aurantimonadaceae</taxon>
        <taxon>Aureimonas</taxon>
    </lineage>
</organism>
<dbReference type="HAMAP" id="MF_00678">
    <property type="entry name" value="UPF0262"/>
    <property type="match status" value="1"/>
</dbReference>
<dbReference type="Proteomes" id="UP000644699">
    <property type="component" value="Unassembled WGS sequence"/>
</dbReference>
<proteinExistence type="inferred from homology"/>
<accession>A0A916ZGR4</accession>
<reference evidence="2" key="2">
    <citation type="submission" date="2020-09" db="EMBL/GenBank/DDBJ databases">
        <authorList>
            <person name="Sun Q."/>
            <person name="Zhou Y."/>
        </authorList>
    </citation>
    <scope>NUCLEOTIDE SEQUENCE</scope>
    <source>
        <strain evidence="2">CGMCC 1.15367</strain>
    </source>
</reference>
<evidence type="ECO:0000313" key="3">
    <source>
        <dbReference type="Proteomes" id="UP000644699"/>
    </source>
</evidence>
<reference evidence="2" key="1">
    <citation type="journal article" date="2014" name="Int. J. Syst. Evol. Microbiol.">
        <title>Complete genome sequence of Corynebacterium casei LMG S-19264T (=DSM 44701T), isolated from a smear-ripened cheese.</title>
        <authorList>
            <consortium name="US DOE Joint Genome Institute (JGI-PGF)"/>
            <person name="Walter F."/>
            <person name="Albersmeier A."/>
            <person name="Kalinowski J."/>
            <person name="Ruckert C."/>
        </authorList>
    </citation>
    <scope>NUCLEOTIDE SEQUENCE</scope>
    <source>
        <strain evidence="2">CGMCC 1.15367</strain>
    </source>
</reference>
<evidence type="ECO:0000313" key="2">
    <source>
        <dbReference type="EMBL" id="GGD96852.1"/>
    </source>
</evidence>
<dbReference type="InterPro" id="IPR008321">
    <property type="entry name" value="UCP032146"/>
</dbReference>
<dbReference type="NCBIfam" id="NF002769">
    <property type="entry name" value="PRK02853.1"/>
    <property type="match status" value="1"/>
</dbReference>
<name>A0A916ZGR4_9HYPH</name>
<protein>
    <recommendedName>
        <fullName evidence="1">UPF0262 protein GCM10011390_14520</fullName>
    </recommendedName>
</protein>
<comment type="caution">
    <text evidence="2">The sequence shown here is derived from an EMBL/GenBank/DDBJ whole genome shotgun (WGS) entry which is preliminary data.</text>
</comment>
<dbReference type="RefSeq" id="WP_188907570.1">
    <property type="nucleotide sequence ID" value="NZ_BMIQ01000002.1"/>
</dbReference>
<dbReference type="Pfam" id="PF06793">
    <property type="entry name" value="UPF0262"/>
    <property type="match status" value="1"/>
</dbReference>
<comment type="similarity">
    <text evidence="1">Belongs to the UPF0262 family.</text>
</comment>
<keyword evidence="3" id="KW-1185">Reference proteome</keyword>
<dbReference type="PIRSF" id="PIRSF032146">
    <property type="entry name" value="UCP032146"/>
    <property type="match status" value="1"/>
</dbReference>
<dbReference type="EMBL" id="BMIQ01000002">
    <property type="protein sequence ID" value="GGD96852.1"/>
    <property type="molecule type" value="Genomic_DNA"/>
</dbReference>